<evidence type="ECO:0000313" key="16">
    <source>
        <dbReference type="Proteomes" id="UP000029672"/>
    </source>
</evidence>
<dbReference type="SUPFAM" id="SSF101353">
    <property type="entry name" value="Putative anticodon-binding domain of alanyl-tRNA synthetase (AlaRS)"/>
    <property type="match status" value="1"/>
</dbReference>
<dbReference type="RefSeq" id="WP_040008010.1">
    <property type="nucleotide sequence ID" value="NZ_CP009574.1"/>
</dbReference>
<dbReference type="GO" id="GO:0006419">
    <property type="term" value="P:alanyl-tRNA aminoacylation"/>
    <property type="evidence" value="ECO:0007669"/>
    <property type="project" value="UniProtKB-UniRule"/>
</dbReference>
<dbReference type="InterPro" id="IPR003156">
    <property type="entry name" value="DHHA1_dom"/>
</dbReference>
<dbReference type="GO" id="GO:0000049">
    <property type="term" value="F:tRNA binding"/>
    <property type="evidence" value="ECO:0007669"/>
    <property type="project" value="UniProtKB-KW"/>
</dbReference>
<dbReference type="Pfam" id="PF07973">
    <property type="entry name" value="tRNA_SAD"/>
    <property type="match status" value="1"/>
</dbReference>
<proteinExistence type="inferred from homology"/>
<dbReference type="FunFam" id="3.30.980.10:FF:000004">
    <property type="entry name" value="Alanine--tRNA ligase, cytoplasmic"/>
    <property type="match status" value="1"/>
</dbReference>
<dbReference type="AlphaFoldDB" id="A0A097EMP9"/>
<dbReference type="InterPro" id="IPR045864">
    <property type="entry name" value="aa-tRNA-synth_II/BPL/LPL"/>
</dbReference>
<evidence type="ECO:0000256" key="13">
    <source>
        <dbReference type="SAM" id="Coils"/>
    </source>
</evidence>
<evidence type="ECO:0000256" key="3">
    <source>
        <dbReference type="ARBA" id="ARBA00022555"/>
    </source>
</evidence>
<dbReference type="SUPFAM" id="SSF50447">
    <property type="entry name" value="Translation proteins"/>
    <property type="match status" value="1"/>
</dbReference>
<dbReference type="PANTHER" id="PTHR11777">
    <property type="entry name" value="ALANYL-TRNA SYNTHETASE"/>
    <property type="match status" value="1"/>
</dbReference>
<name>A0A097EMP9_9GAMM</name>
<dbReference type="Pfam" id="PF01411">
    <property type="entry name" value="tRNA-synt_2c"/>
    <property type="match status" value="1"/>
</dbReference>
<evidence type="ECO:0000256" key="5">
    <source>
        <dbReference type="ARBA" id="ARBA00022723"/>
    </source>
</evidence>
<dbReference type="InterPro" id="IPR050058">
    <property type="entry name" value="Ala-tRNA_ligase"/>
</dbReference>
<dbReference type="STRING" id="1547445.LO80_01770"/>
<dbReference type="InterPro" id="IPR018162">
    <property type="entry name" value="Ala-tRNA-ligase_IIc_anticod-bd"/>
</dbReference>
<dbReference type="Gene3D" id="3.30.54.20">
    <property type="match status" value="1"/>
</dbReference>
<comment type="cofactor">
    <cofactor evidence="12">
        <name>Zn(2+)</name>
        <dbReference type="ChEBI" id="CHEBI:29105"/>
    </cofactor>
    <text evidence="12">Binds 1 zinc ion per subunit.</text>
</comment>
<keyword evidence="3 12" id="KW-0820">tRNA-binding</keyword>
<dbReference type="InterPro" id="IPR018165">
    <property type="entry name" value="Ala-tRNA-synth_IIc_core"/>
</dbReference>
<keyword evidence="5 12" id="KW-0479">Metal-binding</keyword>
<evidence type="ECO:0000256" key="4">
    <source>
        <dbReference type="ARBA" id="ARBA00022598"/>
    </source>
</evidence>
<evidence type="ECO:0000256" key="12">
    <source>
        <dbReference type="HAMAP-Rule" id="MF_00036"/>
    </source>
</evidence>
<evidence type="ECO:0000256" key="11">
    <source>
        <dbReference type="ARBA" id="ARBA00023146"/>
    </source>
</evidence>
<dbReference type="InterPro" id="IPR018163">
    <property type="entry name" value="Thr/Ala-tRNA-synth_IIc_edit"/>
</dbReference>
<feature type="coiled-coil region" evidence="13">
    <location>
        <begin position="712"/>
        <end position="742"/>
    </location>
</feature>
<dbReference type="NCBIfam" id="TIGR00344">
    <property type="entry name" value="alaS"/>
    <property type="match status" value="1"/>
</dbReference>
<accession>A0A097EMP9</accession>
<comment type="catalytic activity">
    <reaction evidence="12">
        <text>tRNA(Ala) + L-alanine + ATP = L-alanyl-tRNA(Ala) + AMP + diphosphate</text>
        <dbReference type="Rhea" id="RHEA:12540"/>
        <dbReference type="Rhea" id="RHEA-COMP:9657"/>
        <dbReference type="Rhea" id="RHEA-COMP:9923"/>
        <dbReference type="ChEBI" id="CHEBI:30616"/>
        <dbReference type="ChEBI" id="CHEBI:33019"/>
        <dbReference type="ChEBI" id="CHEBI:57972"/>
        <dbReference type="ChEBI" id="CHEBI:78442"/>
        <dbReference type="ChEBI" id="CHEBI:78497"/>
        <dbReference type="ChEBI" id="CHEBI:456215"/>
        <dbReference type="EC" id="6.1.1.7"/>
    </reaction>
</comment>
<dbReference type="GO" id="GO:0002161">
    <property type="term" value="F:aminoacyl-tRNA deacylase activity"/>
    <property type="evidence" value="ECO:0007669"/>
    <property type="project" value="TreeGrafter"/>
</dbReference>
<keyword evidence="9 12" id="KW-0694">RNA-binding</keyword>
<evidence type="ECO:0000256" key="2">
    <source>
        <dbReference type="ARBA" id="ARBA00008226"/>
    </source>
</evidence>
<organism evidence="15 16">
    <name type="scientific">Candidatus Francisella endociliophora</name>
    <dbReference type="NCBI Taxonomy" id="653937"/>
    <lineage>
        <taxon>Bacteria</taxon>
        <taxon>Pseudomonadati</taxon>
        <taxon>Pseudomonadota</taxon>
        <taxon>Gammaproteobacteria</taxon>
        <taxon>Thiotrichales</taxon>
        <taxon>Francisellaceae</taxon>
        <taxon>Francisella</taxon>
    </lineage>
</organism>
<evidence type="ECO:0000256" key="9">
    <source>
        <dbReference type="ARBA" id="ARBA00022884"/>
    </source>
</evidence>
<comment type="similarity">
    <text evidence="2 12">Belongs to the class-II aminoacyl-tRNA synthetase family.</text>
</comment>
<dbReference type="HAMAP" id="MF_00036_B">
    <property type="entry name" value="Ala_tRNA_synth_B"/>
    <property type="match status" value="1"/>
</dbReference>
<reference evidence="15 16" key="1">
    <citation type="submission" date="2014-10" db="EMBL/GenBank/DDBJ databases">
        <title>Whole genome sequence of Francisella endociliophora strain FSC1006, isolated from a laboratory culture of the marine ciliate Euplotes raikovi.</title>
        <authorList>
            <person name="Granberg M."/>
            <person name="Backman S."/>
            <person name="Lundmark E."/>
            <person name="Nilsson E."/>
            <person name="Karlsson E."/>
            <person name="Thelaus J."/>
            <person name="Ohrman C."/>
            <person name="Larkeryd A."/>
            <person name="Stenberg P."/>
        </authorList>
    </citation>
    <scope>NUCLEOTIDE SEQUENCE [LARGE SCALE GENOMIC DNA]</scope>
    <source>
        <strain evidence="15 16">FSC1006</strain>
    </source>
</reference>
<evidence type="ECO:0000256" key="8">
    <source>
        <dbReference type="ARBA" id="ARBA00022840"/>
    </source>
</evidence>
<feature type="domain" description="Alanyl-transfer RNA synthetases family profile" evidence="14">
    <location>
        <begin position="2"/>
        <end position="699"/>
    </location>
</feature>
<dbReference type="EMBL" id="CP009574">
    <property type="protein sequence ID" value="AIT08828.1"/>
    <property type="molecule type" value="Genomic_DNA"/>
</dbReference>
<feature type="binding site" evidence="12">
    <location>
        <position position="558"/>
    </location>
    <ligand>
        <name>Zn(2+)</name>
        <dbReference type="ChEBI" id="CHEBI:29105"/>
    </ligand>
</feature>
<dbReference type="GO" id="GO:0045892">
    <property type="term" value="P:negative regulation of DNA-templated transcription"/>
    <property type="evidence" value="ECO:0007669"/>
    <property type="project" value="TreeGrafter"/>
</dbReference>
<keyword evidence="16" id="KW-1185">Reference proteome</keyword>
<dbReference type="EC" id="6.1.1.7" evidence="12"/>
<dbReference type="eggNOG" id="COG0013">
    <property type="taxonomic scope" value="Bacteria"/>
</dbReference>
<feature type="binding site" evidence="12">
    <location>
        <position position="660"/>
    </location>
    <ligand>
        <name>Zn(2+)</name>
        <dbReference type="ChEBI" id="CHEBI:29105"/>
    </ligand>
</feature>
<dbReference type="SUPFAM" id="SSF55186">
    <property type="entry name" value="ThrRS/AlaRS common domain"/>
    <property type="match status" value="1"/>
</dbReference>
<dbReference type="FunFam" id="3.10.310.40:FF:000001">
    <property type="entry name" value="Alanine--tRNA ligase"/>
    <property type="match status" value="1"/>
</dbReference>
<dbReference type="PROSITE" id="PS50860">
    <property type="entry name" value="AA_TRNA_LIGASE_II_ALA"/>
    <property type="match status" value="1"/>
</dbReference>
<keyword evidence="6 12" id="KW-0547">Nucleotide-binding</keyword>
<keyword evidence="10 12" id="KW-0648">Protein biosynthesis</keyword>
<dbReference type="InterPro" id="IPR018164">
    <property type="entry name" value="Ala-tRNA-synth_IIc_N"/>
</dbReference>
<sequence length="865" mass="96118">MITTKELRNKFINYFKAQEHSHQPSSSLIPFGDDTLLFTNAGMVQFKDVFLGAERRDFSRAVTVQKCLRAGGKHNDLDNVGYTARHHTFFEMLGNFSFGDYFKKEAISFAWDFLTKEIKLPEEKLWVTIYATDDEAFDVWHNDIGLPKERIIRIDTADNFWSMGDTGPCGPCTEIFYDHGENVEGGLPGTPEEDGDRYIEIWNIVFMQYNRHADGSTTDLPKPSVDTGMGLERIAAVLQDVHNNYDIDLFQALIRKAQQVTNTKDIHSASLKVIADHIRSCSFLIADGVLPSNEGRGYVLRRIIRRAIRHGNKLGANEIFFYKLVDELINQMGEAYPQLVEKKDLIEKTLIKEEELFSKTIENGIKIFDAEIQNLKNDIISGDVAFKLYDTYGFPIDLTADMAREKGLKIDEKAFQKQMQIQKQRSKEAGKFNVDYNATINSQAKTEFKGYSTLIEDAKVLEIYQDGDIAESLQVGNDAVIILDKTPFYAESGGQVGDRGIIEGIGVKFVVSDVQKSGEAILHIGKLTSGVLHIEDEVTAQVSDSKRLATAANHSATHLLHKALKIVLGDHAEQKGSLVDENKLRFDFTHDKAITRNQIQEIELLVNQQIRANYVVSTIETSQEKAKSLGAQALFGEKYGDIVRVISMGDFSVELCGGTHVAYTGDIGLFKIVSEGGIASGIRRIEAITAEKALKYTFEIENKIATIKDGLKANDSNMLDKLKSLVEQVKNQEKQIAKLKKDLLSGSSNDIKEQKVGENTLVVANIEGVDVKTLREKIDDYKSKDDKVVAVLTTVNSDKVQFVIGVGKTATAQIKAGDIAKELSSHIDGKGGGRPDMAQGGGNDATSINQALSNTEQFIIKSIKE</sequence>
<feature type="binding site" evidence="12">
    <location>
        <position position="554"/>
    </location>
    <ligand>
        <name>Zn(2+)</name>
        <dbReference type="ChEBI" id="CHEBI:29105"/>
    </ligand>
</feature>
<keyword evidence="4 12" id="KW-0436">Ligase</keyword>
<dbReference type="OrthoDB" id="9803884at2"/>
<dbReference type="InterPro" id="IPR012947">
    <property type="entry name" value="tRNA_SAD"/>
</dbReference>
<dbReference type="Gene3D" id="3.10.310.40">
    <property type="match status" value="1"/>
</dbReference>
<evidence type="ECO:0000256" key="6">
    <source>
        <dbReference type="ARBA" id="ARBA00022741"/>
    </source>
</evidence>
<protein>
    <recommendedName>
        <fullName evidence="12">Alanine--tRNA ligase</fullName>
        <ecNumber evidence="12">6.1.1.7</ecNumber>
    </recommendedName>
    <alternativeName>
        <fullName evidence="12">Alanyl-tRNA synthetase</fullName>
        <shortName evidence="12">AlaRS</shortName>
    </alternativeName>
</protein>
<dbReference type="GO" id="GO:0005829">
    <property type="term" value="C:cytosol"/>
    <property type="evidence" value="ECO:0007669"/>
    <property type="project" value="TreeGrafter"/>
</dbReference>
<dbReference type="Proteomes" id="UP000029672">
    <property type="component" value="Chromosome"/>
</dbReference>
<dbReference type="PRINTS" id="PR00980">
    <property type="entry name" value="TRNASYNTHALA"/>
</dbReference>
<dbReference type="KEGG" id="frf:LO80_01770"/>
<evidence type="ECO:0000313" key="15">
    <source>
        <dbReference type="EMBL" id="AIT08828.1"/>
    </source>
</evidence>
<dbReference type="GO" id="GO:0005524">
    <property type="term" value="F:ATP binding"/>
    <property type="evidence" value="ECO:0007669"/>
    <property type="project" value="UniProtKB-UniRule"/>
</dbReference>
<dbReference type="SMART" id="SM00863">
    <property type="entry name" value="tRNA_SAD"/>
    <property type="match status" value="1"/>
</dbReference>
<dbReference type="HOGENOM" id="CLU_004485_1_1_6"/>
<dbReference type="GO" id="GO:0004813">
    <property type="term" value="F:alanine-tRNA ligase activity"/>
    <property type="evidence" value="ECO:0007669"/>
    <property type="project" value="UniProtKB-UniRule"/>
</dbReference>
<dbReference type="CDD" id="cd00673">
    <property type="entry name" value="AlaRS_core"/>
    <property type="match status" value="1"/>
</dbReference>
<evidence type="ECO:0000256" key="7">
    <source>
        <dbReference type="ARBA" id="ARBA00022833"/>
    </source>
</evidence>
<dbReference type="InterPro" id="IPR009000">
    <property type="entry name" value="Transl_B-barrel_sf"/>
</dbReference>
<dbReference type="InterPro" id="IPR023033">
    <property type="entry name" value="Ala_tRNA_ligase_euk/bac"/>
</dbReference>
<dbReference type="Gene3D" id="3.30.930.10">
    <property type="entry name" value="Bira Bifunctional Protein, Domain 2"/>
    <property type="match status" value="1"/>
</dbReference>
<dbReference type="FunFam" id="2.40.30.130:FF:000001">
    <property type="entry name" value="Alanine--tRNA ligase"/>
    <property type="match status" value="1"/>
</dbReference>
<gene>
    <name evidence="12" type="primary">alaS</name>
    <name evidence="15" type="ORF">LO80_01770</name>
</gene>
<comment type="subcellular location">
    <subcellularLocation>
        <location evidence="1 12">Cytoplasm</location>
    </subcellularLocation>
</comment>
<evidence type="ECO:0000256" key="10">
    <source>
        <dbReference type="ARBA" id="ARBA00022917"/>
    </source>
</evidence>
<keyword evidence="12" id="KW-0963">Cytoplasm</keyword>
<dbReference type="Gene3D" id="6.10.250.550">
    <property type="match status" value="1"/>
</dbReference>
<evidence type="ECO:0000256" key="1">
    <source>
        <dbReference type="ARBA" id="ARBA00004496"/>
    </source>
</evidence>
<keyword evidence="13" id="KW-0175">Coiled coil</keyword>
<keyword evidence="11 12" id="KW-0030">Aminoacyl-tRNA synthetase</keyword>
<dbReference type="InterPro" id="IPR002318">
    <property type="entry name" value="Ala-tRNA-lgiase_IIc"/>
</dbReference>
<dbReference type="FunFam" id="3.30.930.10:FF:000004">
    <property type="entry name" value="Alanine--tRNA ligase"/>
    <property type="match status" value="1"/>
</dbReference>
<comment type="function">
    <text evidence="12">Catalyzes the attachment of alanine to tRNA(Ala) in a two-step reaction: alanine is first activated by ATP to form Ala-AMP and then transferred to the acceptor end of tRNA(Ala). Also edits incorrectly charged Ser-tRNA(Ala) and Gly-tRNA(Ala) via its editing domain.</text>
</comment>
<keyword evidence="7 12" id="KW-0862">Zinc</keyword>
<dbReference type="Gene3D" id="2.40.30.130">
    <property type="match status" value="1"/>
</dbReference>
<dbReference type="FunFam" id="3.30.54.20:FF:000001">
    <property type="entry name" value="Alanine--tRNA ligase"/>
    <property type="match status" value="1"/>
</dbReference>
<dbReference type="GO" id="GO:0008270">
    <property type="term" value="F:zinc ion binding"/>
    <property type="evidence" value="ECO:0007669"/>
    <property type="project" value="UniProtKB-UniRule"/>
</dbReference>
<keyword evidence="8 12" id="KW-0067">ATP-binding</keyword>
<evidence type="ECO:0000259" key="14">
    <source>
        <dbReference type="PROSITE" id="PS50860"/>
    </source>
</evidence>
<comment type="domain">
    <text evidence="12">Consists of three domains; the N-terminal catalytic domain, the editing domain and the C-terminal C-Ala domain. The editing domain removes incorrectly charged amino acids, while the C-Ala domain, along with tRNA(Ala), serves as a bridge to cooperatively bring together the editing and aminoacylation centers thus stimulating deacylation of misacylated tRNAs.</text>
</comment>
<dbReference type="Gene3D" id="3.30.980.10">
    <property type="entry name" value="Threonyl-trna Synthetase, Chain A, domain 2"/>
    <property type="match status" value="1"/>
</dbReference>
<feature type="binding site" evidence="12">
    <location>
        <position position="656"/>
    </location>
    <ligand>
        <name>Zn(2+)</name>
        <dbReference type="ChEBI" id="CHEBI:29105"/>
    </ligand>
</feature>
<dbReference type="Pfam" id="PF02272">
    <property type="entry name" value="DHHA1"/>
    <property type="match status" value="1"/>
</dbReference>
<dbReference type="SUPFAM" id="SSF55681">
    <property type="entry name" value="Class II aaRS and biotin synthetases"/>
    <property type="match status" value="1"/>
</dbReference>
<dbReference type="PANTHER" id="PTHR11777:SF9">
    <property type="entry name" value="ALANINE--TRNA LIGASE, CYTOPLASMIC"/>
    <property type="match status" value="1"/>
</dbReference>